<sequence length="88" mass="9835">MRHRNVSKYGPSSKDEDEEQVCCLHAAGQTHSSVVNTSLASLLLRLFRVAPLACRITRRGRSRCCALELYYTHASITLAPLGQEWNSC</sequence>
<dbReference type="Proteomes" id="UP000324222">
    <property type="component" value="Unassembled WGS sequence"/>
</dbReference>
<protein>
    <submittedName>
        <fullName evidence="1">Uncharacterized protein</fullName>
    </submittedName>
</protein>
<dbReference type="AlphaFoldDB" id="A0A5B7GYQ7"/>
<evidence type="ECO:0000313" key="2">
    <source>
        <dbReference type="Proteomes" id="UP000324222"/>
    </source>
</evidence>
<evidence type="ECO:0000313" key="1">
    <source>
        <dbReference type="EMBL" id="MPC62535.1"/>
    </source>
</evidence>
<accession>A0A5B7GYQ7</accession>
<dbReference type="EMBL" id="VSRR010019794">
    <property type="protein sequence ID" value="MPC62535.1"/>
    <property type="molecule type" value="Genomic_DNA"/>
</dbReference>
<comment type="caution">
    <text evidence="1">The sequence shown here is derived from an EMBL/GenBank/DDBJ whole genome shotgun (WGS) entry which is preliminary data.</text>
</comment>
<reference evidence="1 2" key="1">
    <citation type="submission" date="2019-05" db="EMBL/GenBank/DDBJ databases">
        <title>Another draft genome of Portunus trituberculatus and its Hox gene families provides insights of decapod evolution.</title>
        <authorList>
            <person name="Jeong J.-H."/>
            <person name="Song I."/>
            <person name="Kim S."/>
            <person name="Choi T."/>
            <person name="Kim D."/>
            <person name="Ryu S."/>
            <person name="Kim W."/>
        </authorList>
    </citation>
    <scope>NUCLEOTIDE SEQUENCE [LARGE SCALE GENOMIC DNA]</scope>
    <source>
        <tissue evidence="1">Muscle</tissue>
    </source>
</reference>
<gene>
    <name evidence="1" type="ORF">E2C01_056621</name>
</gene>
<name>A0A5B7GYQ7_PORTR</name>
<organism evidence="1 2">
    <name type="scientific">Portunus trituberculatus</name>
    <name type="common">Swimming crab</name>
    <name type="synonym">Neptunus trituberculatus</name>
    <dbReference type="NCBI Taxonomy" id="210409"/>
    <lineage>
        <taxon>Eukaryota</taxon>
        <taxon>Metazoa</taxon>
        <taxon>Ecdysozoa</taxon>
        <taxon>Arthropoda</taxon>
        <taxon>Crustacea</taxon>
        <taxon>Multicrustacea</taxon>
        <taxon>Malacostraca</taxon>
        <taxon>Eumalacostraca</taxon>
        <taxon>Eucarida</taxon>
        <taxon>Decapoda</taxon>
        <taxon>Pleocyemata</taxon>
        <taxon>Brachyura</taxon>
        <taxon>Eubrachyura</taxon>
        <taxon>Portunoidea</taxon>
        <taxon>Portunidae</taxon>
        <taxon>Portuninae</taxon>
        <taxon>Portunus</taxon>
    </lineage>
</organism>
<proteinExistence type="predicted"/>
<keyword evidence="2" id="KW-1185">Reference proteome</keyword>